<keyword evidence="12" id="KW-0732">Signal</keyword>
<evidence type="ECO:0000256" key="6">
    <source>
        <dbReference type="ARBA" id="ARBA00022989"/>
    </source>
</evidence>
<feature type="compositionally biased region" description="Basic residues" evidence="11">
    <location>
        <begin position="1267"/>
        <end position="1276"/>
    </location>
</feature>
<evidence type="ECO:0000313" key="13">
    <source>
        <dbReference type="Ensembl" id="ENSDCDP00010017318.1"/>
    </source>
</evidence>
<evidence type="ECO:0000256" key="10">
    <source>
        <dbReference type="SAM" id="Coils"/>
    </source>
</evidence>
<keyword evidence="14" id="KW-1185">Reference proteome</keyword>
<dbReference type="GO" id="GO:0098797">
    <property type="term" value="C:plasma membrane protein complex"/>
    <property type="evidence" value="ECO:0007669"/>
    <property type="project" value="TreeGrafter"/>
</dbReference>
<evidence type="ECO:0000313" key="14">
    <source>
        <dbReference type="Proteomes" id="UP000694580"/>
    </source>
</evidence>
<keyword evidence="3" id="KW-1003">Cell membrane</keyword>
<evidence type="ECO:0000256" key="12">
    <source>
        <dbReference type="SAM" id="SignalP"/>
    </source>
</evidence>
<protein>
    <recommendedName>
        <fullName evidence="15">Limbin</fullName>
    </recommendedName>
</protein>
<gene>
    <name evidence="13" type="primary">EVC2</name>
</gene>
<keyword evidence="6" id="KW-1133">Transmembrane helix</keyword>
<keyword evidence="4" id="KW-0963">Cytoplasm</keyword>
<feature type="chain" id="PRO_5044252840" description="Limbin" evidence="12">
    <location>
        <begin position="20"/>
        <end position="1291"/>
    </location>
</feature>
<reference evidence="13 14" key="1">
    <citation type="submission" date="2020-06" db="EMBL/GenBank/DDBJ databases">
        <authorList>
            <consortium name="Wellcome Sanger Institute Data Sharing"/>
        </authorList>
    </citation>
    <scope>NUCLEOTIDE SEQUENCE [LARGE SCALE GENOMIC DNA]</scope>
</reference>
<dbReference type="InterPro" id="IPR026501">
    <property type="entry name" value="Limbin/EVC"/>
</dbReference>
<keyword evidence="5" id="KW-0812">Transmembrane</keyword>
<keyword evidence="7" id="KW-0472">Membrane</keyword>
<keyword evidence="9" id="KW-0966">Cell projection</keyword>
<feature type="signal peptide" evidence="12">
    <location>
        <begin position="1"/>
        <end position="19"/>
    </location>
</feature>
<dbReference type="GO" id="GO:0060170">
    <property type="term" value="C:ciliary membrane"/>
    <property type="evidence" value="ECO:0007669"/>
    <property type="project" value="TreeGrafter"/>
</dbReference>
<dbReference type="InterPro" id="IPR022076">
    <property type="entry name" value="Limbin"/>
</dbReference>
<feature type="region of interest" description="Disordered" evidence="11">
    <location>
        <begin position="56"/>
        <end position="80"/>
    </location>
</feature>
<feature type="coiled-coil region" evidence="10">
    <location>
        <begin position="776"/>
        <end position="803"/>
    </location>
</feature>
<evidence type="ECO:0000256" key="4">
    <source>
        <dbReference type="ARBA" id="ARBA00022490"/>
    </source>
</evidence>
<evidence type="ECO:0000256" key="8">
    <source>
        <dbReference type="ARBA" id="ARBA00023212"/>
    </source>
</evidence>
<dbReference type="PANTHER" id="PTHR16795">
    <property type="entry name" value="LIMBIN/ELLIS-VAN CREVELD PROTEIN"/>
    <property type="match status" value="1"/>
</dbReference>
<evidence type="ECO:0000256" key="9">
    <source>
        <dbReference type="ARBA" id="ARBA00023273"/>
    </source>
</evidence>
<comment type="subcellular location">
    <subcellularLocation>
        <location evidence="2">Cell membrane</location>
        <topology evidence="2">Single-pass membrane protein</topology>
    </subcellularLocation>
    <subcellularLocation>
        <location evidence="1">Cytoplasm</location>
        <location evidence="1">Cytoskeleton</location>
        <location evidence="1">Cilium basal body</location>
    </subcellularLocation>
</comment>
<evidence type="ECO:0000256" key="5">
    <source>
        <dbReference type="ARBA" id="ARBA00022692"/>
    </source>
</evidence>
<dbReference type="Ensembl" id="ENSDCDT00010018359.1">
    <property type="protein sequence ID" value="ENSDCDP00010017318.1"/>
    <property type="gene ID" value="ENSDCDG00010007932.1"/>
</dbReference>
<accession>A0AAY4B8P6</accession>
<dbReference type="GO" id="GO:0007224">
    <property type="term" value="P:smoothened signaling pathway"/>
    <property type="evidence" value="ECO:0007669"/>
    <property type="project" value="InterPro"/>
</dbReference>
<evidence type="ECO:0000256" key="2">
    <source>
        <dbReference type="ARBA" id="ARBA00004162"/>
    </source>
</evidence>
<sequence>MFPAAALLLAVAAVSPIGTRRPGPVQTDRDRVRTPGHRTVIRVAYRSAINNVKHHACEESGARAETGPGGGRGHSRQSTFPEDASLSSLAAVGPWGHSVYAMVAPLVSAALPRRPRSTLTRQKSLRQVLPLVQSTVKPLTFEISFRKCAQVNSGKEFPQVTIFLLINHTGPPGASNLSQVSIRDAVSGIDILHTSGKMQERGFQTYTADSLPAGSLYVAMYTASIRGNRNETLFLPAYLTFSNASQNDVNLFGPVEANFTLRVNSSENIYPNHAVHFAAFVGAFLLSTLLLTLGFSGGGLMYARRQTSLRQLRKQGELNAVSDSQDDMSSISQSAKEEAVFEDKVVDIMVLEDPQNMFRALEGLHMSNLLRSASAMEASRVQMYKDLIGALLSGVRARGQLAAPAERRLLGVLRGQLQGMEGKLQEGHVGRMATLAAQCNLETQDEVEAQHCGQAAEKAQAKQLFQYAEHQEVLEFSLLLEKLHKLEQRWLQCHLLARHEYTSAQLQRQLVEQRRVELHKVFSEELEEVGRMGELEKEVADDVLRSYFTYQDQMEEVLDVLQAHQRAVLGERHAQRGFLVQSLQSLDVLVSDVFTAVSEQTEKYFTELHCDGAVWTEQLELLREKSKQDVVQVRQGLDETLRQERSALHHQLLKTRRSLISDKLREQKQAQHELSALVRDSEESVDPAQHLHRWQNLLANQSLELGELINRLDEEAAADIRKVTMHMIHVVMPELKGIPAATAQTLLSLGVPRGLLQGEVGAGVVTQAQEKLHSQGKAAASRLKEARHQLQEQREQELQKQRDLRTHTAAFFRSLCASQLILSDAEVLCTKLEFQKLQSQVDLCLVLPWATARFRMQLQLAQWRKEALREASTTVPSRRTTAEMFNAPSAEARKLFMKKLEHRLQLFEQEKEVESTVMQKVLEEVEWEREEVLLAQEEGLAVQLAALQYDRAEKRTRVLETHAVLLRLQTMLVEEMRNRGMQGAAEMEESIRNHSLGLEEAETHMQHKRMAAEELANSDWKKEWNEKERELFQASSDCKASRILREALHKREQLIGWLDESCGEEEIQAVAGVRVQLELKSLYRKCQQEVAFVCELVRRCQLPVAVLHQVLRLLLPSLPEGEMLSLTDALCPKPPPENGPKRWTGGQKTSVLGLLRGDVIRKNQAVCSLGERILKRRQNLLEKLFSSPTDSAGDVLQVLNPEGPALVTVVQSSTEAPPTLAAPTENPRDESGGRDDQEFSVELPSSGGRVFTFRCPPPDAQSGVNRTVRKKKKKRNFLNFKKSSVNPMNPV</sequence>
<feature type="compositionally biased region" description="Basic and acidic residues" evidence="11">
    <location>
        <begin position="1226"/>
        <end position="1237"/>
    </location>
</feature>
<name>A0AAY4B8P6_9TELE</name>
<proteinExistence type="predicted"/>
<reference evidence="13" key="3">
    <citation type="submission" date="2025-09" db="UniProtKB">
        <authorList>
            <consortium name="Ensembl"/>
        </authorList>
    </citation>
    <scope>IDENTIFICATION</scope>
</reference>
<keyword evidence="8" id="KW-0206">Cytoskeleton</keyword>
<keyword evidence="10" id="KW-0175">Coiled coil</keyword>
<evidence type="ECO:0000256" key="7">
    <source>
        <dbReference type="ARBA" id="ARBA00023136"/>
    </source>
</evidence>
<evidence type="ECO:0000256" key="3">
    <source>
        <dbReference type="ARBA" id="ARBA00022475"/>
    </source>
</evidence>
<organism evidence="13 14">
    <name type="scientific">Denticeps clupeoides</name>
    <name type="common">denticle herring</name>
    <dbReference type="NCBI Taxonomy" id="299321"/>
    <lineage>
        <taxon>Eukaryota</taxon>
        <taxon>Metazoa</taxon>
        <taxon>Chordata</taxon>
        <taxon>Craniata</taxon>
        <taxon>Vertebrata</taxon>
        <taxon>Euteleostomi</taxon>
        <taxon>Actinopterygii</taxon>
        <taxon>Neopterygii</taxon>
        <taxon>Teleostei</taxon>
        <taxon>Clupei</taxon>
        <taxon>Clupeiformes</taxon>
        <taxon>Denticipitoidei</taxon>
        <taxon>Denticipitidae</taxon>
        <taxon>Denticeps</taxon>
    </lineage>
</organism>
<feature type="region of interest" description="Disordered" evidence="11">
    <location>
        <begin position="1212"/>
        <end position="1291"/>
    </location>
</feature>
<dbReference type="Proteomes" id="UP000694580">
    <property type="component" value="Chromosome 14"/>
</dbReference>
<evidence type="ECO:0000256" key="1">
    <source>
        <dbReference type="ARBA" id="ARBA00004120"/>
    </source>
</evidence>
<evidence type="ECO:0000256" key="11">
    <source>
        <dbReference type="SAM" id="MobiDB-lite"/>
    </source>
</evidence>
<dbReference type="Pfam" id="PF12297">
    <property type="entry name" value="EVC2_like"/>
    <property type="match status" value="1"/>
</dbReference>
<dbReference type="GeneTree" id="ENSGT00940000154127"/>
<dbReference type="PANTHER" id="PTHR16795:SF14">
    <property type="entry name" value="LIMBIN"/>
    <property type="match status" value="1"/>
</dbReference>
<evidence type="ECO:0008006" key="15">
    <source>
        <dbReference type="Google" id="ProtNLM"/>
    </source>
</evidence>
<reference evidence="13" key="2">
    <citation type="submission" date="2025-08" db="UniProtKB">
        <authorList>
            <consortium name="Ensembl"/>
        </authorList>
    </citation>
    <scope>IDENTIFICATION</scope>
</reference>